<comment type="function">
    <text evidence="2 10">Catalyzes the formation of the alpha-1,6-glucosidic linkages in glycogen by scission of a 1,4-alpha-linked oligosaccharide from growing alpha-1,4-glucan chains and the subsequent attachment of the oligosaccharide to the alpha-1,6 position.</text>
</comment>
<comment type="catalytic activity">
    <reaction evidence="1 10">
        <text>Transfers a segment of a (1-&gt;4)-alpha-D-glucan chain to a primary hydroxy group in a similar glucan chain.</text>
        <dbReference type="EC" id="2.4.1.18"/>
    </reaction>
</comment>
<dbReference type="InterPro" id="IPR044143">
    <property type="entry name" value="GlgB_N_E_set_prok"/>
</dbReference>
<evidence type="ECO:0000256" key="5">
    <source>
        <dbReference type="ARBA" id="ARBA00022600"/>
    </source>
</evidence>
<organism evidence="14 15">
    <name type="scientific">Propionispira arboris</name>
    <dbReference type="NCBI Taxonomy" id="84035"/>
    <lineage>
        <taxon>Bacteria</taxon>
        <taxon>Bacillati</taxon>
        <taxon>Bacillota</taxon>
        <taxon>Negativicutes</taxon>
        <taxon>Selenomonadales</taxon>
        <taxon>Selenomonadaceae</taxon>
        <taxon>Propionispira</taxon>
    </lineage>
</organism>
<dbReference type="STRING" id="84035.SAMN05660742_10723"/>
<keyword evidence="7 10" id="KW-0808">Transferase</keyword>
<keyword evidence="6 10" id="KW-0328">Glycosyltransferase</keyword>
<dbReference type="Pfam" id="PF00128">
    <property type="entry name" value="Alpha-amylase"/>
    <property type="match status" value="2"/>
</dbReference>
<evidence type="ECO:0000256" key="7">
    <source>
        <dbReference type="ARBA" id="ARBA00022679"/>
    </source>
</evidence>
<dbReference type="InterPro" id="IPR013780">
    <property type="entry name" value="Glyco_hydro_b"/>
</dbReference>
<dbReference type="Pfam" id="PF02922">
    <property type="entry name" value="CBM_48"/>
    <property type="match status" value="1"/>
</dbReference>
<dbReference type="SUPFAM" id="SSF51445">
    <property type="entry name" value="(Trans)glycosidases"/>
    <property type="match status" value="1"/>
</dbReference>
<dbReference type="Gene3D" id="2.60.40.1180">
    <property type="entry name" value="Golgi alpha-mannosidase II"/>
    <property type="match status" value="1"/>
</dbReference>
<comment type="subunit">
    <text evidence="10">Monomer.</text>
</comment>
<dbReference type="Gene3D" id="3.20.20.80">
    <property type="entry name" value="Glycosidases"/>
    <property type="match status" value="1"/>
</dbReference>
<dbReference type="Gene3D" id="2.60.40.10">
    <property type="entry name" value="Immunoglobulins"/>
    <property type="match status" value="1"/>
</dbReference>
<dbReference type="InterPro" id="IPR004193">
    <property type="entry name" value="Glyco_hydro_13_N"/>
</dbReference>
<name>A0A1H6YUX4_9FIRM</name>
<feature type="compositionally biased region" description="Basic and acidic residues" evidence="12">
    <location>
        <begin position="665"/>
        <end position="677"/>
    </location>
</feature>
<evidence type="ECO:0000256" key="4">
    <source>
        <dbReference type="ARBA" id="ARBA00009000"/>
    </source>
</evidence>
<feature type="active site" description="Nucleophile" evidence="10 11">
    <location>
        <position position="309"/>
    </location>
</feature>
<dbReference type="Pfam" id="PF02806">
    <property type="entry name" value="Alpha-amylase_C"/>
    <property type="match status" value="1"/>
</dbReference>
<dbReference type="HAMAP" id="MF_00685">
    <property type="entry name" value="GlgB"/>
    <property type="match status" value="1"/>
</dbReference>
<protein>
    <recommendedName>
        <fullName evidence="10">1,4-alpha-glucan branching enzyme GlgB</fullName>
        <ecNumber evidence="10">2.4.1.18</ecNumber>
    </recommendedName>
    <alternativeName>
        <fullName evidence="10">1,4-alpha-D-glucan:1,4-alpha-D-glucan 6-glucosyl-transferase</fullName>
    </alternativeName>
    <alternativeName>
        <fullName evidence="10">Alpha-(1-&gt;4)-glucan branching enzyme</fullName>
    </alternativeName>
    <alternativeName>
        <fullName evidence="10">Glycogen branching enzyme</fullName>
        <shortName evidence="10">BE</shortName>
    </alternativeName>
</protein>
<dbReference type="PANTHER" id="PTHR43651">
    <property type="entry name" value="1,4-ALPHA-GLUCAN-BRANCHING ENZYME"/>
    <property type="match status" value="1"/>
</dbReference>
<dbReference type="InterPro" id="IPR017853">
    <property type="entry name" value="GH"/>
</dbReference>
<dbReference type="Proteomes" id="UP000199662">
    <property type="component" value="Unassembled WGS sequence"/>
</dbReference>
<dbReference type="InterPro" id="IPR006047">
    <property type="entry name" value="GH13_cat_dom"/>
</dbReference>
<dbReference type="CDD" id="cd02855">
    <property type="entry name" value="E_set_GBE_prok_N"/>
    <property type="match status" value="1"/>
</dbReference>
<dbReference type="CDD" id="cd11322">
    <property type="entry name" value="AmyAc_Glg_BE"/>
    <property type="match status" value="1"/>
</dbReference>
<keyword evidence="9 10" id="KW-0119">Carbohydrate metabolism</keyword>
<evidence type="ECO:0000259" key="13">
    <source>
        <dbReference type="SMART" id="SM00642"/>
    </source>
</evidence>
<dbReference type="RefSeq" id="WP_091830835.1">
    <property type="nucleotide sequence ID" value="NZ_FNZK01000007.1"/>
</dbReference>
<reference evidence="14 15" key="1">
    <citation type="submission" date="2016-10" db="EMBL/GenBank/DDBJ databases">
        <authorList>
            <person name="de Groot N.N."/>
        </authorList>
    </citation>
    <scope>NUCLEOTIDE SEQUENCE [LARGE SCALE GENOMIC DNA]</scope>
    <source>
        <strain evidence="14 15">DSM 2179</strain>
    </source>
</reference>
<dbReference type="InterPro" id="IPR006407">
    <property type="entry name" value="GlgB"/>
</dbReference>
<dbReference type="FunFam" id="2.60.40.1180:FF:000002">
    <property type="entry name" value="1,4-alpha-glucan branching enzyme GlgB"/>
    <property type="match status" value="1"/>
</dbReference>
<dbReference type="InterPro" id="IPR006048">
    <property type="entry name" value="A-amylase/branching_C"/>
</dbReference>
<evidence type="ECO:0000313" key="14">
    <source>
        <dbReference type="EMBL" id="SEJ41080.1"/>
    </source>
</evidence>
<feature type="compositionally biased region" description="Basic residues" evidence="12">
    <location>
        <begin position="678"/>
        <end position="690"/>
    </location>
</feature>
<comment type="similarity">
    <text evidence="4 10">Belongs to the glycosyl hydrolase 13 family. GlgB subfamily.</text>
</comment>
<evidence type="ECO:0000256" key="10">
    <source>
        <dbReference type="HAMAP-Rule" id="MF_00685"/>
    </source>
</evidence>
<dbReference type="AlphaFoldDB" id="A0A1H6YUX4"/>
<evidence type="ECO:0000256" key="3">
    <source>
        <dbReference type="ARBA" id="ARBA00004964"/>
    </source>
</evidence>
<keyword evidence="15" id="KW-1185">Reference proteome</keyword>
<dbReference type="GO" id="GO:0004553">
    <property type="term" value="F:hydrolase activity, hydrolyzing O-glycosyl compounds"/>
    <property type="evidence" value="ECO:0007669"/>
    <property type="project" value="InterPro"/>
</dbReference>
<dbReference type="EC" id="2.4.1.18" evidence="10"/>
<feature type="active site" description="Proton donor" evidence="10 11">
    <location>
        <position position="362"/>
    </location>
</feature>
<dbReference type="GO" id="GO:0043169">
    <property type="term" value="F:cation binding"/>
    <property type="evidence" value="ECO:0007669"/>
    <property type="project" value="InterPro"/>
</dbReference>
<dbReference type="NCBIfam" id="NF003811">
    <property type="entry name" value="PRK05402.1"/>
    <property type="match status" value="1"/>
</dbReference>
<dbReference type="PIRSF" id="PIRSF000463">
    <property type="entry name" value="GlgB"/>
    <property type="match status" value="1"/>
</dbReference>
<comment type="pathway">
    <text evidence="3 10">Glycan biosynthesis; glycogen biosynthesis.</text>
</comment>
<dbReference type="PANTHER" id="PTHR43651:SF3">
    <property type="entry name" value="1,4-ALPHA-GLUCAN-BRANCHING ENZYME"/>
    <property type="match status" value="1"/>
</dbReference>
<dbReference type="GO" id="GO:0005978">
    <property type="term" value="P:glycogen biosynthetic process"/>
    <property type="evidence" value="ECO:0007669"/>
    <property type="project" value="UniProtKB-UniRule"/>
</dbReference>
<dbReference type="NCBIfam" id="TIGR01515">
    <property type="entry name" value="branching_enzym"/>
    <property type="match status" value="1"/>
</dbReference>
<dbReference type="SMART" id="SM00642">
    <property type="entry name" value="Aamy"/>
    <property type="match status" value="1"/>
</dbReference>
<proteinExistence type="inferred from homology"/>
<accession>A0A1H6YUX4</accession>
<dbReference type="SUPFAM" id="SSF51011">
    <property type="entry name" value="Glycosyl hydrolase domain"/>
    <property type="match status" value="1"/>
</dbReference>
<feature type="region of interest" description="Disordered" evidence="12">
    <location>
        <begin position="662"/>
        <end position="690"/>
    </location>
</feature>
<keyword evidence="5 10" id="KW-0321">Glycogen metabolism</keyword>
<evidence type="ECO:0000256" key="2">
    <source>
        <dbReference type="ARBA" id="ARBA00002953"/>
    </source>
</evidence>
<sequence length="690" mass="80499">MEISRLSEFDLYLYHQGTNYHTHQMLGAHLIEQNGVLGVRFAVWAPHAKSVSVVGDFNQWNSSLNYMEKVSDGEVWALFIPDVKVGDIYKYDVETVHGGHILKADPYGFYAEKKPQTASKVFDITQYGWHDRVWEEQKKQQTSYESPMLIYEVHLGSWRRNSAGDYLSYRELADSLIQYVKKMNYTHIEFMPLCEHPFDGSWGYQATGYFAVTSRYGSPDDFCYLVDTAHQNGISIIMDWVPGHFCKDEQGLRHFDGQPLYESDNERRAENWEWGTTNFDYGRTEVHSFLISNAMFWLEQYHIDGLRIDAVANMLYLNYARKDGEWEPNKYGDSGNLEGMDFLQKLNQAIFKYHPYALMMAEESTSWPMISKPVHMGGIGFNYKWNMGWMNDMLDYMSLDSSQRKWNHGKVTFSFVYAFSENFVLPLSHDEVVHAKGSLIEKMPGDYWQKFANLRAFFGYWIAHPGKKLLFMGSEFGQFIEWKYDDSLDWHLVQEYPMHAKMETYSQSLNAFYLQHQALWEVDFDWHGFEWIDCNDNENSVISFIRKGKDPDNFLIVVCNFTPAVYHEYRIGVPVKGSYREIFNSDAEMFGGSNVLNKDDICTENVIWHNQEQSIRFTVPPLATIYFQLQLEKKTINRSVGENIVAEAKAIKTSVNLDMPKHKKTDIMKKEVSNDKGAKKRSRPKNKSIQ</sequence>
<dbReference type="NCBIfam" id="NF008967">
    <property type="entry name" value="PRK12313.1"/>
    <property type="match status" value="1"/>
</dbReference>
<keyword evidence="8 10" id="KW-0320">Glycogen biosynthesis</keyword>
<dbReference type="GO" id="GO:0003844">
    <property type="term" value="F:1,4-alpha-glucan branching enzyme activity"/>
    <property type="evidence" value="ECO:0007669"/>
    <property type="project" value="UniProtKB-UniRule"/>
</dbReference>
<dbReference type="EMBL" id="FNZK01000007">
    <property type="protein sequence ID" value="SEJ41080.1"/>
    <property type="molecule type" value="Genomic_DNA"/>
</dbReference>
<dbReference type="FunFam" id="2.60.40.10:FF:000169">
    <property type="entry name" value="1,4-alpha-glucan branching enzyme GlgB"/>
    <property type="match status" value="1"/>
</dbReference>
<evidence type="ECO:0000256" key="6">
    <source>
        <dbReference type="ARBA" id="ARBA00022676"/>
    </source>
</evidence>
<dbReference type="InterPro" id="IPR013783">
    <property type="entry name" value="Ig-like_fold"/>
</dbReference>
<dbReference type="InterPro" id="IPR037439">
    <property type="entry name" value="Branching_enzy"/>
</dbReference>
<evidence type="ECO:0000313" key="15">
    <source>
        <dbReference type="Proteomes" id="UP000199662"/>
    </source>
</evidence>
<evidence type="ECO:0000256" key="12">
    <source>
        <dbReference type="SAM" id="MobiDB-lite"/>
    </source>
</evidence>
<feature type="domain" description="Glycosyl hydrolase family 13 catalytic" evidence="13">
    <location>
        <begin position="152"/>
        <end position="513"/>
    </location>
</feature>
<dbReference type="UniPathway" id="UPA00164"/>
<dbReference type="FunFam" id="3.20.20.80:FF:000003">
    <property type="entry name" value="1,4-alpha-glucan branching enzyme GlgB"/>
    <property type="match status" value="1"/>
</dbReference>
<dbReference type="GO" id="GO:0005829">
    <property type="term" value="C:cytosol"/>
    <property type="evidence" value="ECO:0007669"/>
    <property type="project" value="TreeGrafter"/>
</dbReference>
<evidence type="ECO:0000256" key="11">
    <source>
        <dbReference type="PIRSR" id="PIRSR000463-1"/>
    </source>
</evidence>
<evidence type="ECO:0000256" key="8">
    <source>
        <dbReference type="ARBA" id="ARBA00023056"/>
    </source>
</evidence>
<evidence type="ECO:0000256" key="1">
    <source>
        <dbReference type="ARBA" id="ARBA00000826"/>
    </source>
</evidence>
<gene>
    <name evidence="10" type="primary">glgB</name>
    <name evidence="14" type="ORF">SAMN05660742_10723</name>
</gene>
<evidence type="ECO:0000256" key="9">
    <source>
        <dbReference type="ARBA" id="ARBA00023277"/>
    </source>
</evidence>